<dbReference type="SUPFAM" id="SSF52151">
    <property type="entry name" value="FabD/lysophospholipase-like"/>
    <property type="match status" value="1"/>
</dbReference>
<dbReference type="Pfam" id="PF14765">
    <property type="entry name" value="PS-DH"/>
    <property type="match status" value="1"/>
</dbReference>
<evidence type="ECO:0000256" key="7">
    <source>
        <dbReference type="ARBA" id="ARBA00022832"/>
    </source>
</evidence>
<dbReference type="PROSITE" id="PS52019">
    <property type="entry name" value="PKS_MFAS_DH"/>
    <property type="match status" value="1"/>
</dbReference>
<dbReference type="InterPro" id="IPR014030">
    <property type="entry name" value="Ketoacyl_synth_N"/>
</dbReference>
<dbReference type="Gene3D" id="3.90.180.10">
    <property type="entry name" value="Medium-chain alcohol dehydrogenases, catalytic domain"/>
    <property type="match status" value="1"/>
</dbReference>
<dbReference type="SMART" id="SM01294">
    <property type="entry name" value="PKS_PP_betabranch"/>
    <property type="match status" value="1"/>
</dbReference>
<dbReference type="InterPro" id="IPR020843">
    <property type="entry name" value="ER"/>
</dbReference>
<dbReference type="InterPro" id="IPR015083">
    <property type="entry name" value="NorB/c/GfsB-D-like_docking"/>
</dbReference>
<keyword evidence="11" id="KW-0012">Acyltransferase</keyword>
<dbReference type="InterPro" id="IPR009081">
    <property type="entry name" value="PP-bd_ACP"/>
</dbReference>
<dbReference type="SMART" id="SM00823">
    <property type="entry name" value="PKS_PP"/>
    <property type="match status" value="1"/>
</dbReference>
<evidence type="ECO:0000256" key="11">
    <source>
        <dbReference type="ARBA" id="ARBA00023315"/>
    </source>
</evidence>
<sequence length="2174" mass="228114">MADEEELRSYLKRAARDLHQTRQRLREIEERATEPVAIVGMSCRYPGGANSPEELWDLLIEGRDAVRDWPTDRGWDLNVLYDPEGKREGTTYVREGGFMEVAGFDAGFFGISPREALSMDPQQRLLLECAWEVFERAEIDPARLRGSDTGVFAGIIAAPYGGPVCDDRDGNAAFMLTGRTASVASGRISYVFGFEGPAVTLDTACSSSLVAIHQAVQALRTGECSLALAGGACVYPHADVFVGFAAQRGLSADGRCKSYSDSADGTAWGEGVGLVLLERLSDAQAHGHRVLAVVRGSAVNQDGASNGLVAPNGPSQQRVIRAALASAGLSTGDVDVVEGHGTGTALGDPIEAHALLMTYGRGRGNAEPLLLGSIKSNMGHAQAAAGVAGVIKMVMAMQHGLVPPTLHVDTPSSHVDWTAGQVELVTETQQWPHTDRPRRAAVSSFGISGTNAHIIVEQAPAQPNSEESNQQRERARLPLYAWPVSGKGASSALAAQAGRLAEFVAAHPDLDPADVAYSLARTRAVFDHRAVVFGADRDELLSGLRSLATGTAAPLVVTGVTARPAATALLFPGQGAQRPGMGRQLRERFPVFAAATDEICAHFDGHFDPPFREVFFAEPDTPAAALLDQTAYTQAALFTIEVALFRLLESLGVRPDFLLGHSIGEISAAYVAGVWSLSDACALVAARGTLMQALPTGGAMVSIAASEAEVRARLNGHGDLVGVAAVNGPAATVISGDDSAVTEIAARFASEGRKTKRLNVSHAFHSPLMEPMLAEFTRVCHGLEYHEPTITVVSNLTGAPATGAQLCDPQYWVAHVRSTVRYHDAARWLLDQGPVVHLEAGPGTTLTAMLHGCLPDPDTAAFTSAPLLRSGEDEVFGFLTALGTAHTGGATIDWAHAHRAADPRTVALPTYAFQHQRYWLDPVYGLGARETGVRGVEHPLLGGELTLADSGGVLLTSRLSLHTHPWLADHTIGGSVLLPGTAFVEMALHIGDSIDSPVVEELILQAPLVVPETDPVELQIIVGGPRETGGRAIAFYSRPTGAPADTAWTAHATGVLTADAAGSAADADFGAWPPPGAAALPIGAAYEGLAELGYDYGPLFRGLKSVWRQGSEVFAEVELPENARESATRFGIHPALLDAALHAIAVSGAVGVDEGMVKLPFAWENVSLFAVGAASLRVRIAATGADAVTITIADPAAGVVASVETLRFAAISVDQLALRGEGAATTADALFELTWAPATAPAVELPDADWAALTAETDIDDEQAQSLAGVERFVRDGHEVAVLTSPHADAVDAESVRERVTAVMTQVQRLLAGGLPARMPLAVVTCGAVAVDGGEDVLDLAGAAVWGLLRSAQNENPGRIILIDVPDRNAYRDGVATALSVVGEPQLAVRRGGVLVPRLARAGADSVGGAAELIGGDWWLETKGAGTLSGENMVAGELPSVALESGQVRVGLRAAGMNFRDVLIVLGMYPDPDAPIGGEGAGIVLEVGPDVTDFAPDDRVMGLFPGVGSAVVADSRTLVPIPAGWSFEDAAAVPIVFATAYYSLIDLAGVRSGESILVHAATGGVGMAAVQLARHLGLEVFATASPPKWNVLRGMGFDDDHIATSRSAEFESKFLTTTQGRGVDVVLDSLAGDLVDAGLRLLPRGGRFVEMGLTDLRDPTAIANQYAGVTYRAFVLMEAGPVRLGQILRELLALFDSGALRPLPVTRWDVRRAPEAFRYLSQARHIGKNVLTVPRGLDGDGTVLITGGTGGLGAMLARHLVVSHGARHLLLLSRRGPAAESAAELDSGLRAAGAETVRIVACDAADRSALTTVLADIDARHPLTAVVHTAGVIDDALFFAQTDKQVETVFRSKVDAAWNLHELTAHLDLTAFVMYSSISGVVGGPGQANYAAANSFLDALAQYRRVRGLPALSLAWGMWGPATGMTEHLGEADRARIRGRGVVALSEAEGLALFDDSWASGATMTVPAGLDTAAIRANTDADEIPPAYRGLFRAGRRAADAGSGESSKFVSSLAGLDPAEQEKRILEVIRTHGAAILGHDSPDVIGPDQPFMELGFDSLGAVEFRNRLKAATGSKLPTTVIFDYPTPAALASYIRQEIAPTDKPALRILAQVDSLTQAATGAAWEAGDLTELTTKLTNLLNTLRGVVPDGVSEKLESADDQELFEFIDQSSTLS</sequence>
<dbReference type="InterPro" id="IPR050091">
    <property type="entry name" value="PKS_NRPS_Biosynth_Enz"/>
</dbReference>
<dbReference type="SUPFAM" id="SSF53901">
    <property type="entry name" value="Thiolase-like"/>
    <property type="match status" value="1"/>
</dbReference>
<dbReference type="InterPro" id="IPR013968">
    <property type="entry name" value="PKS_KR"/>
</dbReference>
<dbReference type="InterPro" id="IPR014043">
    <property type="entry name" value="Acyl_transferase_dom"/>
</dbReference>
<dbReference type="InterPro" id="IPR042104">
    <property type="entry name" value="PKS_dehydratase_sf"/>
</dbReference>
<keyword evidence="8" id="KW-0443">Lipid metabolism</keyword>
<dbReference type="GO" id="GO:0016491">
    <property type="term" value="F:oxidoreductase activity"/>
    <property type="evidence" value="ECO:0007669"/>
    <property type="project" value="InterPro"/>
</dbReference>
<keyword evidence="4" id="KW-0596">Phosphopantetheine</keyword>
<dbReference type="Pfam" id="PF00550">
    <property type="entry name" value="PP-binding"/>
    <property type="match status" value="1"/>
</dbReference>
<dbReference type="InterPro" id="IPR011032">
    <property type="entry name" value="GroES-like_sf"/>
</dbReference>
<evidence type="ECO:0000256" key="9">
    <source>
        <dbReference type="ARBA" id="ARBA00023194"/>
    </source>
</evidence>
<dbReference type="SUPFAM" id="SSF47336">
    <property type="entry name" value="ACP-like"/>
    <property type="match status" value="1"/>
</dbReference>
<evidence type="ECO:0000256" key="6">
    <source>
        <dbReference type="ARBA" id="ARBA00022679"/>
    </source>
</evidence>
<dbReference type="InterPro" id="IPR018201">
    <property type="entry name" value="Ketoacyl_synth_AS"/>
</dbReference>
<dbReference type="PROSITE" id="PS00606">
    <property type="entry name" value="KS3_1"/>
    <property type="match status" value="1"/>
</dbReference>
<dbReference type="CDD" id="cd08956">
    <property type="entry name" value="KR_3_FAS_SDR_x"/>
    <property type="match status" value="1"/>
</dbReference>
<evidence type="ECO:0000313" key="17">
    <source>
        <dbReference type="Proteomes" id="UP001139157"/>
    </source>
</evidence>
<proteinExistence type="predicted"/>
<dbReference type="InterPro" id="IPR036291">
    <property type="entry name" value="NAD(P)-bd_dom_sf"/>
</dbReference>
<dbReference type="Pfam" id="PF08240">
    <property type="entry name" value="ADH_N"/>
    <property type="match status" value="1"/>
</dbReference>
<feature type="active site" description="Proton acceptor; for dehydratase activity" evidence="12">
    <location>
        <position position="970"/>
    </location>
</feature>
<dbReference type="GO" id="GO:0033068">
    <property type="term" value="P:macrolide biosynthetic process"/>
    <property type="evidence" value="ECO:0007669"/>
    <property type="project" value="UniProtKB-ARBA"/>
</dbReference>
<dbReference type="Pfam" id="PF08659">
    <property type="entry name" value="KR"/>
    <property type="match status" value="1"/>
</dbReference>
<keyword evidence="17" id="KW-1185">Reference proteome</keyword>
<comment type="caution">
    <text evidence="16">The sequence shown here is derived from an EMBL/GenBank/DDBJ whole genome shotgun (WGS) entry which is preliminary data.</text>
</comment>
<dbReference type="FunFam" id="1.10.1200.10:FF:000007">
    <property type="entry name" value="Probable polyketide synthase pks17"/>
    <property type="match status" value="1"/>
</dbReference>
<keyword evidence="10" id="KW-0511">Multifunctional enzyme</keyword>
<dbReference type="FunFam" id="3.40.366.10:FF:000002">
    <property type="entry name" value="Probable polyketide synthase 2"/>
    <property type="match status" value="1"/>
</dbReference>
<dbReference type="GO" id="GO:0031177">
    <property type="term" value="F:phosphopantetheine binding"/>
    <property type="evidence" value="ECO:0007669"/>
    <property type="project" value="InterPro"/>
</dbReference>
<dbReference type="SUPFAM" id="SSF55048">
    <property type="entry name" value="Probable ACP-binding domain of malonyl-CoA ACP transacylase"/>
    <property type="match status" value="1"/>
</dbReference>
<evidence type="ECO:0000313" key="16">
    <source>
        <dbReference type="EMBL" id="MCM6776660.1"/>
    </source>
</evidence>
<dbReference type="PROSITE" id="PS52004">
    <property type="entry name" value="KS3_2"/>
    <property type="match status" value="1"/>
</dbReference>
<dbReference type="CDD" id="cd00833">
    <property type="entry name" value="PKS"/>
    <property type="match status" value="1"/>
</dbReference>
<dbReference type="PROSITE" id="PS50075">
    <property type="entry name" value="CARRIER"/>
    <property type="match status" value="1"/>
</dbReference>
<dbReference type="Pfam" id="PF21089">
    <property type="entry name" value="PKS_DH_N"/>
    <property type="match status" value="1"/>
</dbReference>
<dbReference type="SMART" id="SM00829">
    <property type="entry name" value="PKS_ER"/>
    <property type="match status" value="1"/>
</dbReference>
<dbReference type="InterPro" id="IPR049900">
    <property type="entry name" value="PKS_mFAS_DH"/>
</dbReference>
<dbReference type="Pfam" id="PF16197">
    <property type="entry name" value="KAsynt_C_assoc"/>
    <property type="match status" value="1"/>
</dbReference>
<dbReference type="Pfam" id="PF00109">
    <property type="entry name" value="ketoacyl-synt"/>
    <property type="match status" value="1"/>
</dbReference>
<dbReference type="SMART" id="SM00822">
    <property type="entry name" value="PKS_KR"/>
    <property type="match status" value="1"/>
</dbReference>
<dbReference type="InterPro" id="IPR016035">
    <property type="entry name" value="Acyl_Trfase/lysoPLipase"/>
</dbReference>
<evidence type="ECO:0000259" key="15">
    <source>
        <dbReference type="PROSITE" id="PS52019"/>
    </source>
</evidence>
<dbReference type="GO" id="GO:0004315">
    <property type="term" value="F:3-oxoacyl-[acyl-carrier-protein] synthase activity"/>
    <property type="evidence" value="ECO:0007669"/>
    <property type="project" value="InterPro"/>
</dbReference>
<dbReference type="InterPro" id="IPR016036">
    <property type="entry name" value="Malonyl_transacylase_ACP-bd"/>
</dbReference>
<dbReference type="InterPro" id="IPR020841">
    <property type="entry name" value="PKS_Beta-ketoAc_synthase_dom"/>
</dbReference>
<dbReference type="Pfam" id="PF00698">
    <property type="entry name" value="Acyl_transf_1"/>
    <property type="match status" value="1"/>
</dbReference>
<dbReference type="InterPro" id="IPR049551">
    <property type="entry name" value="PKS_DH_C"/>
</dbReference>
<dbReference type="InterPro" id="IPR036736">
    <property type="entry name" value="ACP-like_sf"/>
</dbReference>
<evidence type="ECO:0000256" key="1">
    <source>
        <dbReference type="ARBA" id="ARBA00001957"/>
    </source>
</evidence>
<comment type="pathway">
    <text evidence="2">Antibiotic biosynthesis.</text>
</comment>
<dbReference type="CDD" id="cd05195">
    <property type="entry name" value="enoyl_red"/>
    <property type="match status" value="1"/>
</dbReference>
<dbReference type="InterPro" id="IPR016039">
    <property type="entry name" value="Thiolase-like"/>
</dbReference>
<keyword evidence="6" id="KW-0808">Transferase</keyword>
<dbReference type="Pfam" id="PF08990">
    <property type="entry name" value="Docking"/>
    <property type="match status" value="1"/>
</dbReference>
<dbReference type="GO" id="GO:0004312">
    <property type="term" value="F:fatty acid synthase activity"/>
    <property type="evidence" value="ECO:0007669"/>
    <property type="project" value="TreeGrafter"/>
</dbReference>
<accession>A0A9X2EAK3</accession>
<comment type="cofactor">
    <cofactor evidence="1">
        <name>pantetheine 4'-phosphate</name>
        <dbReference type="ChEBI" id="CHEBI:47942"/>
    </cofactor>
</comment>
<dbReference type="PANTHER" id="PTHR43775:SF51">
    <property type="entry name" value="INACTIVE PHENOLPHTHIOCEROL SYNTHESIS POLYKETIDE SYNTHASE TYPE I PKS1-RELATED"/>
    <property type="match status" value="1"/>
</dbReference>
<feature type="region of interest" description="N-terminal hotdog fold" evidence="12">
    <location>
        <begin position="938"/>
        <end position="1063"/>
    </location>
</feature>
<dbReference type="SMART" id="SM00826">
    <property type="entry name" value="PKS_DH"/>
    <property type="match status" value="1"/>
</dbReference>
<dbReference type="Pfam" id="PF22953">
    <property type="entry name" value="SpnB_Rossmann"/>
    <property type="match status" value="1"/>
</dbReference>
<name>A0A9X2EAK3_9NOCA</name>
<dbReference type="Gene3D" id="3.40.47.10">
    <property type="match status" value="1"/>
</dbReference>
<dbReference type="SUPFAM" id="SSF51735">
    <property type="entry name" value="NAD(P)-binding Rossmann-fold domains"/>
    <property type="match status" value="3"/>
</dbReference>
<dbReference type="InterPro" id="IPR032821">
    <property type="entry name" value="PKS_assoc"/>
</dbReference>
<evidence type="ECO:0000256" key="12">
    <source>
        <dbReference type="PROSITE-ProRule" id="PRU01363"/>
    </source>
</evidence>
<protein>
    <submittedName>
        <fullName evidence="16">Type I polyketide synthase</fullName>
    </submittedName>
</protein>
<dbReference type="FunFam" id="3.90.180.10:FF:000032">
    <property type="entry name" value="Probable polyketide synthase pks1"/>
    <property type="match status" value="1"/>
</dbReference>
<keyword evidence="5" id="KW-0597">Phosphoprotein</keyword>
<dbReference type="Gene3D" id="3.40.50.720">
    <property type="entry name" value="NAD(P)-binding Rossmann-like Domain"/>
    <property type="match status" value="1"/>
</dbReference>
<feature type="domain" description="PKS/mFAS DH" evidence="15">
    <location>
        <begin position="938"/>
        <end position="1217"/>
    </location>
</feature>
<dbReference type="RefSeq" id="WP_251914971.1">
    <property type="nucleotide sequence ID" value="NZ_JAMRXG010000011.1"/>
</dbReference>
<feature type="region of interest" description="C-terminal hotdog fold" evidence="12">
    <location>
        <begin position="1077"/>
        <end position="1217"/>
    </location>
</feature>
<dbReference type="GO" id="GO:0006633">
    <property type="term" value="P:fatty acid biosynthetic process"/>
    <property type="evidence" value="ECO:0007669"/>
    <property type="project" value="InterPro"/>
</dbReference>
<dbReference type="Gene3D" id="3.10.129.110">
    <property type="entry name" value="Polyketide synthase dehydratase"/>
    <property type="match status" value="1"/>
</dbReference>
<dbReference type="InterPro" id="IPR020807">
    <property type="entry name" value="PKS_DH"/>
</dbReference>
<feature type="active site" description="Proton donor; for dehydratase activity" evidence="12">
    <location>
        <position position="1138"/>
    </location>
</feature>
<dbReference type="SUPFAM" id="SSF50129">
    <property type="entry name" value="GroES-like"/>
    <property type="match status" value="1"/>
</dbReference>
<comment type="pathway">
    <text evidence="3">Lipid metabolism.</text>
</comment>
<dbReference type="SUPFAM" id="SSF101173">
    <property type="entry name" value="Docking domain B of the erythromycin polyketide synthase (DEBS)"/>
    <property type="match status" value="1"/>
</dbReference>
<dbReference type="FunFam" id="3.40.50.720:FF:000209">
    <property type="entry name" value="Polyketide synthase Pks12"/>
    <property type="match status" value="1"/>
</dbReference>
<dbReference type="InterPro" id="IPR049552">
    <property type="entry name" value="PKS_DH_N"/>
</dbReference>
<dbReference type="Proteomes" id="UP001139157">
    <property type="component" value="Unassembled WGS sequence"/>
</dbReference>
<dbReference type="InterPro" id="IPR013154">
    <property type="entry name" value="ADH-like_N"/>
</dbReference>
<organism evidence="16 17">
    <name type="scientific">Nocardia pulmonis</name>
    <dbReference type="NCBI Taxonomy" id="2951408"/>
    <lineage>
        <taxon>Bacteria</taxon>
        <taxon>Bacillati</taxon>
        <taxon>Actinomycetota</taxon>
        <taxon>Actinomycetes</taxon>
        <taxon>Mycobacteriales</taxon>
        <taxon>Nocardiaceae</taxon>
        <taxon>Nocardia</taxon>
    </lineage>
</organism>
<evidence type="ECO:0000256" key="2">
    <source>
        <dbReference type="ARBA" id="ARBA00004792"/>
    </source>
</evidence>
<dbReference type="PANTHER" id="PTHR43775">
    <property type="entry name" value="FATTY ACID SYNTHASE"/>
    <property type="match status" value="1"/>
</dbReference>
<dbReference type="FunFam" id="3.40.47.10:FF:000019">
    <property type="entry name" value="Polyketide synthase type I"/>
    <property type="match status" value="1"/>
</dbReference>
<reference evidence="16" key="1">
    <citation type="submission" date="2022-06" db="EMBL/GenBank/DDBJ databases">
        <title>Novel species in genus nocardia.</title>
        <authorList>
            <person name="Li F."/>
        </authorList>
    </citation>
    <scope>NUCLEOTIDE SEQUENCE</scope>
    <source>
        <strain evidence="16">CDC141</strain>
    </source>
</reference>
<evidence type="ECO:0000256" key="5">
    <source>
        <dbReference type="ARBA" id="ARBA00022553"/>
    </source>
</evidence>
<evidence type="ECO:0000256" key="4">
    <source>
        <dbReference type="ARBA" id="ARBA00022450"/>
    </source>
</evidence>
<dbReference type="InterPro" id="IPR057326">
    <property type="entry name" value="KR_dom"/>
</dbReference>
<evidence type="ECO:0000256" key="10">
    <source>
        <dbReference type="ARBA" id="ARBA00023268"/>
    </source>
</evidence>
<dbReference type="Gene3D" id="3.40.50.11460">
    <property type="match status" value="1"/>
</dbReference>
<feature type="domain" description="Ketosynthase family 3 (KS3)" evidence="14">
    <location>
        <begin position="33"/>
        <end position="458"/>
    </location>
</feature>
<dbReference type="InterPro" id="IPR055123">
    <property type="entry name" value="SpnB-like_Rossmann"/>
</dbReference>
<keyword evidence="9" id="KW-0045">Antibiotic biosynthesis</keyword>
<dbReference type="Gene3D" id="3.40.366.10">
    <property type="entry name" value="Malonyl-Coenzyme A Acyl Carrier Protein, domain 2"/>
    <property type="match status" value="1"/>
</dbReference>
<keyword evidence="7" id="KW-0276">Fatty acid metabolism</keyword>
<dbReference type="Pfam" id="PF02801">
    <property type="entry name" value="Ketoacyl-synt_C"/>
    <property type="match status" value="1"/>
</dbReference>
<dbReference type="InterPro" id="IPR014031">
    <property type="entry name" value="Ketoacyl_synth_C"/>
</dbReference>
<dbReference type="Gene3D" id="3.30.70.3290">
    <property type="match status" value="1"/>
</dbReference>
<dbReference type="EMBL" id="JAMRXG010000011">
    <property type="protein sequence ID" value="MCM6776660.1"/>
    <property type="molecule type" value="Genomic_DNA"/>
</dbReference>
<dbReference type="SMART" id="SM00825">
    <property type="entry name" value="PKS_KS"/>
    <property type="match status" value="1"/>
</dbReference>
<dbReference type="SMART" id="SM00827">
    <property type="entry name" value="PKS_AT"/>
    <property type="match status" value="1"/>
</dbReference>
<evidence type="ECO:0000256" key="8">
    <source>
        <dbReference type="ARBA" id="ARBA00023098"/>
    </source>
</evidence>
<dbReference type="Gene3D" id="1.10.1200.10">
    <property type="entry name" value="ACP-like"/>
    <property type="match status" value="1"/>
</dbReference>
<dbReference type="InterPro" id="IPR020806">
    <property type="entry name" value="PKS_PP-bd"/>
</dbReference>
<evidence type="ECO:0000256" key="3">
    <source>
        <dbReference type="ARBA" id="ARBA00005189"/>
    </source>
</evidence>
<gene>
    <name evidence="16" type="ORF">NDR86_24535</name>
</gene>
<evidence type="ECO:0000259" key="14">
    <source>
        <dbReference type="PROSITE" id="PS52004"/>
    </source>
</evidence>
<dbReference type="InterPro" id="IPR001227">
    <property type="entry name" value="Ac_transferase_dom_sf"/>
</dbReference>
<dbReference type="Pfam" id="PF13602">
    <property type="entry name" value="ADH_zinc_N_2"/>
    <property type="match status" value="1"/>
</dbReference>
<dbReference type="InterPro" id="IPR036299">
    <property type="entry name" value="Polyketide_synth_docking_sf"/>
</dbReference>
<evidence type="ECO:0000259" key="13">
    <source>
        <dbReference type="PROSITE" id="PS50075"/>
    </source>
</evidence>
<feature type="domain" description="Carrier" evidence="13">
    <location>
        <begin position="2023"/>
        <end position="2098"/>
    </location>
</feature>